<protein>
    <recommendedName>
        <fullName evidence="4">DNA-binding protein</fullName>
    </recommendedName>
</protein>
<dbReference type="RefSeq" id="WP_184280096.1">
    <property type="nucleotide sequence ID" value="NZ_JACHLJ010000004.1"/>
</dbReference>
<gene>
    <name evidence="2" type="ORF">HNP47_002923</name>
</gene>
<comment type="caution">
    <text evidence="2">The sequence shown here is derived from an EMBL/GenBank/DDBJ whole genome shotgun (WGS) entry which is preliminary data.</text>
</comment>
<feature type="region of interest" description="Disordered" evidence="1">
    <location>
        <begin position="71"/>
        <end position="96"/>
    </location>
</feature>
<organism evidence="2 3">
    <name type="scientific">Brevundimonas vesicularis</name>
    <name type="common">Pseudomonas vesicularis</name>
    <dbReference type="NCBI Taxonomy" id="41276"/>
    <lineage>
        <taxon>Bacteria</taxon>
        <taxon>Pseudomonadati</taxon>
        <taxon>Pseudomonadota</taxon>
        <taxon>Alphaproteobacteria</taxon>
        <taxon>Caulobacterales</taxon>
        <taxon>Caulobacteraceae</taxon>
        <taxon>Brevundimonas</taxon>
    </lineage>
</organism>
<accession>A0A7W9L6Y2</accession>
<evidence type="ECO:0000313" key="2">
    <source>
        <dbReference type="EMBL" id="MBB5772903.1"/>
    </source>
</evidence>
<evidence type="ECO:0008006" key="4">
    <source>
        <dbReference type="Google" id="ProtNLM"/>
    </source>
</evidence>
<proteinExistence type="predicted"/>
<sequence length="96" mass="10887">MTRHFPEETEDVLLNRKEASRELATLGIRRAPSTLAKIFCTRSDGPPCTHLGRTPYYPRSKLHEWARSQLTGLRSSSSQPRRQGGWAQDVDQSPPL</sequence>
<evidence type="ECO:0000313" key="3">
    <source>
        <dbReference type="Proteomes" id="UP000556201"/>
    </source>
</evidence>
<evidence type="ECO:0000256" key="1">
    <source>
        <dbReference type="SAM" id="MobiDB-lite"/>
    </source>
</evidence>
<dbReference type="AlphaFoldDB" id="A0A7W9L6Y2"/>
<name>A0A7W9L6Y2_BREVE</name>
<dbReference type="Proteomes" id="UP000556201">
    <property type="component" value="Unassembled WGS sequence"/>
</dbReference>
<dbReference type="EMBL" id="JACHLJ010000004">
    <property type="protein sequence ID" value="MBB5772903.1"/>
    <property type="molecule type" value="Genomic_DNA"/>
</dbReference>
<reference evidence="2 3" key="1">
    <citation type="submission" date="2020-08" db="EMBL/GenBank/DDBJ databases">
        <title>Functional genomics of gut bacteria from endangered species of beetles.</title>
        <authorList>
            <person name="Carlos-Shanley C."/>
        </authorList>
    </citation>
    <scope>NUCLEOTIDE SEQUENCE [LARGE SCALE GENOMIC DNA]</scope>
    <source>
        <strain evidence="2 3">S00192</strain>
    </source>
</reference>